<proteinExistence type="predicted"/>
<accession>A0AA36D919</accession>
<feature type="non-terminal residue" evidence="1">
    <location>
        <position position="209"/>
    </location>
</feature>
<dbReference type="EMBL" id="CATQJA010002664">
    <property type="protein sequence ID" value="CAJ0581939.1"/>
    <property type="molecule type" value="Genomic_DNA"/>
</dbReference>
<name>A0AA36D919_9BILA</name>
<gene>
    <name evidence="1" type="ORF">MSPICULIGERA_LOCUS20088</name>
</gene>
<reference evidence="1" key="1">
    <citation type="submission" date="2023-06" db="EMBL/GenBank/DDBJ databases">
        <authorList>
            <person name="Delattre M."/>
        </authorList>
    </citation>
    <scope>NUCLEOTIDE SEQUENCE</scope>
    <source>
        <strain evidence="1">AF72</strain>
    </source>
</reference>
<organism evidence="1 2">
    <name type="scientific">Mesorhabditis spiculigera</name>
    <dbReference type="NCBI Taxonomy" id="96644"/>
    <lineage>
        <taxon>Eukaryota</taxon>
        <taxon>Metazoa</taxon>
        <taxon>Ecdysozoa</taxon>
        <taxon>Nematoda</taxon>
        <taxon>Chromadorea</taxon>
        <taxon>Rhabditida</taxon>
        <taxon>Rhabditina</taxon>
        <taxon>Rhabditomorpha</taxon>
        <taxon>Rhabditoidea</taxon>
        <taxon>Rhabditidae</taxon>
        <taxon>Mesorhabditinae</taxon>
        <taxon>Mesorhabditis</taxon>
    </lineage>
</organism>
<dbReference type="PANTHER" id="PTHR33995:SF13">
    <property type="entry name" value="CTCK DOMAIN-CONTAINING PROTEIN"/>
    <property type="match status" value="1"/>
</dbReference>
<evidence type="ECO:0000313" key="2">
    <source>
        <dbReference type="Proteomes" id="UP001177023"/>
    </source>
</evidence>
<comment type="caution">
    <text evidence="1">The sequence shown here is derived from an EMBL/GenBank/DDBJ whole genome shotgun (WGS) entry which is preliminary data.</text>
</comment>
<sequence>MTPSADHLLVYGLYLLIDEAASQFGELDPDAGSYLLQQNDGSIQIELQEEATDCDYRCRSIRKALLDAEMKGLEDAPKLPEVEVQEGRAPCSLDDFISTNNCTMSQPYDDEEILCARCHGIFNLGSGCFPRYLNAVRCEGADSECIYDRWTNTAHGKCRPQRLAFKILQNVGDDVCEVWKIVNIQLPVACNCFLLPNSGLLSSVPAKNG</sequence>
<dbReference type="SUPFAM" id="SSF57501">
    <property type="entry name" value="Cystine-knot cytokines"/>
    <property type="match status" value="1"/>
</dbReference>
<keyword evidence="2" id="KW-1185">Reference proteome</keyword>
<dbReference type="InterPro" id="IPR029034">
    <property type="entry name" value="Cystine-knot_cytokine"/>
</dbReference>
<dbReference type="PANTHER" id="PTHR33995">
    <property type="entry name" value="PROTEIN CBG18546"/>
    <property type="match status" value="1"/>
</dbReference>
<dbReference type="AlphaFoldDB" id="A0AA36D919"/>
<dbReference type="Proteomes" id="UP001177023">
    <property type="component" value="Unassembled WGS sequence"/>
</dbReference>
<evidence type="ECO:0000313" key="1">
    <source>
        <dbReference type="EMBL" id="CAJ0581939.1"/>
    </source>
</evidence>
<protein>
    <submittedName>
        <fullName evidence="1">Uncharacterized protein</fullName>
    </submittedName>
</protein>